<keyword evidence="3" id="KW-1185">Reference proteome</keyword>
<evidence type="ECO:0000313" key="2">
    <source>
        <dbReference type="EMBL" id="BBU68913.1"/>
    </source>
</evidence>
<accession>A0A679I7T1</accession>
<dbReference type="OrthoDB" id="9797746at2"/>
<dbReference type="AlphaFoldDB" id="A0A679I7T1"/>
<dbReference type="Pfam" id="PF13937">
    <property type="entry name" value="DUF4212"/>
    <property type="match status" value="1"/>
</dbReference>
<dbReference type="Proteomes" id="UP000463961">
    <property type="component" value="Chromosome"/>
</dbReference>
<organism evidence="2 3">
    <name type="scientific">Fluviibacter phosphoraccumulans</name>
    <dbReference type="NCBI Taxonomy" id="1751046"/>
    <lineage>
        <taxon>Bacteria</taxon>
        <taxon>Pseudomonadati</taxon>
        <taxon>Pseudomonadota</taxon>
        <taxon>Betaproteobacteria</taxon>
        <taxon>Rhodocyclales</taxon>
        <taxon>Fluviibacteraceae</taxon>
        <taxon>Fluviibacter</taxon>
    </lineage>
</organism>
<gene>
    <name evidence="2" type="ORF">ICHIAU1_11960</name>
</gene>
<protein>
    <recommendedName>
        <fullName evidence="1">Sodium symporter small subunit domain-containing protein</fullName>
    </recommendedName>
</protein>
<dbReference type="NCBIfam" id="TIGR03647">
    <property type="entry name" value="Na_symport_sm"/>
    <property type="match status" value="1"/>
</dbReference>
<reference evidence="3" key="1">
    <citation type="submission" date="2020-01" db="EMBL/GenBank/DDBJ databases">
        <title>Phosphoaccumulans saitamaens gen. nov., sp. nov., a polyphosphate accumulating bacterium isolated from surface river water.</title>
        <authorList>
            <person name="Watanabe K."/>
            <person name="Suda W."/>
        </authorList>
    </citation>
    <scope>NUCLEOTIDE SEQUENCE [LARGE SCALE GENOMIC DNA]</scope>
    <source>
        <strain evidence="3">ICHIAU1</strain>
    </source>
</reference>
<sequence>MPDSNPLRQQQKRYWHKTLWLTGVLLVLWFLVTFVATFFSEALNQLSFLGLPLGYVIAAQGSLVVYLVLIGLYAFLMNRLDRQFGVDEQ</sequence>
<dbReference type="RefSeq" id="WP_162050346.1">
    <property type="nucleotide sequence ID" value="NZ_AP019011.1"/>
</dbReference>
<name>A0A679I7T1_9RHOO</name>
<proteinExistence type="predicted"/>
<evidence type="ECO:0000313" key="3">
    <source>
        <dbReference type="Proteomes" id="UP000463961"/>
    </source>
</evidence>
<evidence type="ECO:0000259" key="1">
    <source>
        <dbReference type="Pfam" id="PF13937"/>
    </source>
</evidence>
<dbReference type="InterPro" id="IPR019886">
    <property type="entry name" value="Na_symporter_ssu"/>
</dbReference>
<dbReference type="EMBL" id="AP022345">
    <property type="protein sequence ID" value="BBU68913.1"/>
    <property type="molecule type" value="Genomic_DNA"/>
</dbReference>
<feature type="domain" description="Sodium symporter small subunit" evidence="1">
    <location>
        <begin position="11"/>
        <end position="87"/>
    </location>
</feature>